<sequence>MFRRLLSALGFLASSISSRLPLELAQVIGPELGSGSATQQATADSIDWHLRTSPLQTSQRFSLFARLYDLLEDGTLPRVWLRRRVSFVKKDNPLEAGEAFALYKGKSKGRAVCIKVLRSSEARHMRRHIKDIVLRSYICHPNILQVIGIRLTRPQGLDVVTEYADRGSLRDYAPGLSQPERLWLLIGALKGLAFLHSLGLVHGNLKGSNVVVTRDGRAVISCLQTACLEKGSESSSLDFLAPTSSFSPRWAAPERVGKDVIRPSKASDIWSFGCLLYEILSSGIPFSEFDRDAQVVAALQSDKHFLPRRPPIPGRDSCEAICDPCWDLIMLCWERNPDNRPTCDELLQACAHLQHREPDWD</sequence>
<name>A0AAD5W4N9_9AGAR</name>
<dbReference type="GO" id="GO:0004674">
    <property type="term" value="F:protein serine/threonine kinase activity"/>
    <property type="evidence" value="ECO:0007669"/>
    <property type="project" value="TreeGrafter"/>
</dbReference>
<dbReference type="AlphaFoldDB" id="A0AAD5W4N9"/>
<evidence type="ECO:0000256" key="1">
    <source>
        <dbReference type="SAM" id="SignalP"/>
    </source>
</evidence>
<dbReference type="EMBL" id="JANIEX010000097">
    <property type="protein sequence ID" value="KAJ3573614.1"/>
    <property type="molecule type" value="Genomic_DNA"/>
</dbReference>
<dbReference type="Gene3D" id="1.10.510.10">
    <property type="entry name" value="Transferase(Phosphotransferase) domain 1"/>
    <property type="match status" value="1"/>
</dbReference>
<evidence type="ECO:0000313" key="4">
    <source>
        <dbReference type="Proteomes" id="UP001213000"/>
    </source>
</evidence>
<dbReference type="GO" id="GO:0005524">
    <property type="term" value="F:ATP binding"/>
    <property type="evidence" value="ECO:0007669"/>
    <property type="project" value="InterPro"/>
</dbReference>
<protein>
    <recommendedName>
        <fullName evidence="2">Protein kinase domain-containing protein</fullName>
    </recommendedName>
</protein>
<dbReference type="Pfam" id="PF07714">
    <property type="entry name" value="PK_Tyr_Ser-Thr"/>
    <property type="match status" value="1"/>
</dbReference>
<reference evidence="3" key="1">
    <citation type="submission" date="2022-07" db="EMBL/GenBank/DDBJ databases">
        <title>Genome Sequence of Leucocoprinus birnbaumii.</title>
        <authorList>
            <person name="Buettner E."/>
        </authorList>
    </citation>
    <scope>NUCLEOTIDE SEQUENCE</scope>
    <source>
        <strain evidence="3">VT141</strain>
    </source>
</reference>
<dbReference type="InterPro" id="IPR051681">
    <property type="entry name" value="Ser/Thr_Kinases-Pseudokinases"/>
</dbReference>
<evidence type="ECO:0000259" key="2">
    <source>
        <dbReference type="PROSITE" id="PS50011"/>
    </source>
</evidence>
<dbReference type="PROSITE" id="PS50011">
    <property type="entry name" value="PROTEIN_KINASE_DOM"/>
    <property type="match status" value="1"/>
</dbReference>
<organism evidence="3 4">
    <name type="scientific">Leucocoprinus birnbaumii</name>
    <dbReference type="NCBI Taxonomy" id="56174"/>
    <lineage>
        <taxon>Eukaryota</taxon>
        <taxon>Fungi</taxon>
        <taxon>Dikarya</taxon>
        <taxon>Basidiomycota</taxon>
        <taxon>Agaricomycotina</taxon>
        <taxon>Agaricomycetes</taxon>
        <taxon>Agaricomycetidae</taxon>
        <taxon>Agaricales</taxon>
        <taxon>Agaricineae</taxon>
        <taxon>Agaricaceae</taxon>
        <taxon>Leucocoprinus</taxon>
    </lineage>
</organism>
<dbReference type="InterPro" id="IPR001245">
    <property type="entry name" value="Ser-Thr/Tyr_kinase_cat_dom"/>
</dbReference>
<feature type="signal peptide" evidence="1">
    <location>
        <begin position="1"/>
        <end position="18"/>
    </location>
</feature>
<proteinExistence type="predicted"/>
<dbReference type="PANTHER" id="PTHR44329">
    <property type="entry name" value="SERINE/THREONINE-PROTEIN KINASE TNNI3K-RELATED"/>
    <property type="match status" value="1"/>
</dbReference>
<gene>
    <name evidence="3" type="ORF">NP233_g2321</name>
</gene>
<dbReference type="InterPro" id="IPR011009">
    <property type="entry name" value="Kinase-like_dom_sf"/>
</dbReference>
<comment type="caution">
    <text evidence="3">The sequence shown here is derived from an EMBL/GenBank/DDBJ whole genome shotgun (WGS) entry which is preliminary data.</text>
</comment>
<dbReference type="InterPro" id="IPR000719">
    <property type="entry name" value="Prot_kinase_dom"/>
</dbReference>
<dbReference type="Proteomes" id="UP001213000">
    <property type="component" value="Unassembled WGS sequence"/>
</dbReference>
<accession>A0AAD5W4N9</accession>
<keyword evidence="4" id="KW-1185">Reference proteome</keyword>
<feature type="domain" description="Protein kinase" evidence="2">
    <location>
        <begin position="65"/>
        <end position="355"/>
    </location>
</feature>
<dbReference type="SUPFAM" id="SSF56112">
    <property type="entry name" value="Protein kinase-like (PK-like)"/>
    <property type="match status" value="1"/>
</dbReference>
<evidence type="ECO:0000313" key="3">
    <source>
        <dbReference type="EMBL" id="KAJ3573614.1"/>
    </source>
</evidence>
<keyword evidence="1" id="KW-0732">Signal</keyword>
<feature type="chain" id="PRO_5042194931" description="Protein kinase domain-containing protein" evidence="1">
    <location>
        <begin position="19"/>
        <end position="361"/>
    </location>
</feature>